<dbReference type="EMBL" id="LR796775">
    <property type="protein sequence ID" value="CAB4164987.1"/>
    <property type="molecule type" value="Genomic_DNA"/>
</dbReference>
<reference evidence="2" key="1">
    <citation type="submission" date="2020-04" db="EMBL/GenBank/DDBJ databases">
        <authorList>
            <person name="Chiriac C."/>
            <person name="Salcher M."/>
            <person name="Ghai R."/>
            <person name="Kavagutti S V."/>
        </authorList>
    </citation>
    <scope>NUCLEOTIDE SEQUENCE</scope>
</reference>
<dbReference type="InterPro" id="IPR049251">
    <property type="entry name" value="DUF6884"/>
</dbReference>
<organism evidence="2">
    <name type="scientific">uncultured Caudovirales phage</name>
    <dbReference type="NCBI Taxonomy" id="2100421"/>
    <lineage>
        <taxon>Viruses</taxon>
        <taxon>Duplodnaviria</taxon>
        <taxon>Heunggongvirae</taxon>
        <taxon>Uroviricota</taxon>
        <taxon>Caudoviricetes</taxon>
        <taxon>Peduoviridae</taxon>
        <taxon>Maltschvirus</taxon>
        <taxon>Maltschvirus maltsch</taxon>
    </lineage>
</organism>
<gene>
    <name evidence="2" type="ORF">UFOVP822_3</name>
</gene>
<dbReference type="Pfam" id="PF21818">
    <property type="entry name" value="DUF6884"/>
    <property type="match status" value="1"/>
</dbReference>
<evidence type="ECO:0000313" key="2">
    <source>
        <dbReference type="EMBL" id="CAB4164987.1"/>
    </source>
</evidence>
<protein>
    <recommendedName>
        <fullName evidence="1">DUF6884 domain-containing protein</fullName>
    </recommendedName>
</protein>
<sequence>MNNKKIGIVGCVKTKKAFACAAGDMYTSPLFTLSVEWLKNQGITEWYILSAEHGLLHPNTIIEPYEKTLNKMNRWDYGAWCTKLGKQLRKVFSEDQEFVVLGGSLYAGPMTYFKSEFPLKGMGLGQRLQFLKNGAKVARVLVQQFFNFVGV</sequence>
<name>A0A6J5P142_9CAUD</name>
<proteinExistence type="predicted"/>
<accession>A0A6J5P142</accession>
<evidence type="ECO:0000259" key="1">
    <source>
        <dbReference type="Pfam" id="PF21818"/>
    </source>
</evidence>
<feature type="domain" description="DUF6884" evidence="1">
    <location>
        <begin position="8"/>
        <end position="132"/>
    </location>
</feature>